<dbReference type="InterPro" id="IPR042070">
    <property type="entry name" value="PucR_C-HTH_sf"/>
</dbReference>
<dbReference type="InterPro" id="IPR025736">
    <property type="entry name" value="PucR_C-HTH_dom"/>
</dbReference>
<evidence type="ECO:0000259" key="1">
    <source>
        <dbReference type="Pfam" id="PF07905"/>
    </source>
</evidence>
<dbReference type="EMBL" id="BAAAKW010000029">
    <property type="protein sequence ID" value="GAA1217242.1"/>
    <property type="molecule type" value="Genomic_DNA"/>
</dbReference>
<protein>
    <submittedName>
        <fullName evidence="3">PucR family transcriptional regulator</fullName>
    </submittedName>
</protein>
<dbReference type="PANTHER" id="PTHR33744:SF1">
    <property type="entry name" value="DNA-BINDING TRANSCRIPTIONAL ACTIVATOR ADER"/>
    <property type="match status" value="1"/>
</dbReference>
<keyword evidence="4" id="KW-1185">Reference proteome</keyword>
<feature type="domain" description="PucR C-terminal helix-turn-helix" evidence="2">
    <location>
        <begin position="451"/>
        <end position="508"/>
    </location>
</feature>
<proteinExistence type="predicted"/>
<organism evidence="3 4">
    <name type="scientific">Rhodoglobus aureus</name>
    <dbReference type="NCBI Taxonomy" id="191497"/>
    <lineage>
        <taxon>Bacteria</taxon>
        <taxon>Bacillati</taxon>
        <taxon>Actinomycetota</taxon>
        <taxon>Actinomycetes</taxon>
        <taxon>Micrococcales</taxon>
        <taxon>Microbacteriaceae</taxon>
        <taxon>Rhodoglobus</taxon>
    </lineage>
</organism>
<name>A0ABP4G8E5_9MICO</name>
<reference evidence="4" key="1">
    <citation type="journal article" date="2019" name="Int. J. Syst. Evol. Microbiol.">
        <title>The Global Catalogue of Microorganisms (GCM) 10K type strain sequencing project: providing services to taxonomists for standard genome sequencing and annotation.</title>
        <authorList>
            <consortium name="The Broad Institute Genomics Platform"/>
            <consortium name="The Broad Institute Genome Sequencing Center for Infectious Disease"/>
            <person name="Wu L."/>
            <person name="Ma J."/>
        </authorList>
    </citation>
    <scope>NUCLEOTIDE SEQUENCE [LARGE SCALE GENOMIC DNA]</scope>
    <source>
        <strain evidence="4">JCM 12762</strain>
    </source>
</reference>
<dbReference type="Gene3D" id="1.10.10.2840">
    <property type="entry name" value="PucR C-terminal helix-turn-helix domain"/>
    <property type="match status" value="1"/>
</dbReference>
<dbReference type="RefSeq" id="WP_343924749.1">
    <property type="nucleotide sequence ID" value="NZ_BAAAKW010000029.1"/>
</dbReference>
<dbReference type="Pfam" id="PF07905">
    <property type="entry name" value="PucR"/>
    <property type="match status" value="1"/>
</dbReference>
<sequence>MLPTITWLLSREQLRLSVVSDAGEHPHHSNLLTAPISWVHSSDLNDPTPFLSSGNVLLTDGAQFGFDEAAERYNYDAYVGRLVDAEIVGLGFATHFLHQGMPPGLAEACARAGLPLIDVPDRVPFIAVIREVADQIAAERSRRMEWSISAHKAISRAALKPTGLRSTLVELERQLSCWVGLFDATGAPLLVPSQQPSTDRFAAPVRDEVARVLRKGRRSSTSLTLESGQVTIQTFGQSGQLRGALALGRGVLLDRAENELVTSVIALATLALEQNRELDTTRGQLRSALLELMLAGNVPIARATARDVWGALPQEPLSVIAIARQVRSHYVLDALESLALDRDGRVFFAERDDTIVVVVGQGSERQQIAQLVADHGLAAGSAAADYPGLGGALAQASHALHAGAGRPGLTDFADIAGTGMLGVLHAAGAEQVAHRVLTPLVTFDAEHSTTLVDTLRSWLAHDCSWGSTAAQLGIHRHTVRARIDQAAGILNLDLETFEGRLEVWAALRMLE</sequence>
<accession>A0ABP4G8E5</accession>
<dbReference type="InterPro" id="IPR051448">
    <property type="entry name" value="CdaR-like_regulators"/>
</dbReference>
<evidence type="ECO:0000313" key="4">
    <source>
        <dbReference type="Proteomes" id="UP001500943"/>
    </source>
</evidence>
<dbReference type="Pfam" id="PF13556">
    <property type="entry name" value="HTH_30"/>
    <property type="match status" value="1"/>
</dbReference>
<dbReference type="Proteomes" id="UP001500943">
    <property type="component" value="Unassembled WGS sequence"/>
</dbReference>
<dbReference type="InterPro" id="IPR012914">
    <property type="entry name" value="PucR_dom"/>
</dbReference>
<gene>
    <name evidence="3" type="ORF">GCM10009655_15820</name>
</gene>
<comment type="caution">
    <text evidence="3">The sequence shown here is derived from an EMBL/GenBank/DDBJ whole genome shotgun (WGS) entry which is preliminary data.</text>
</comment>
<feature type="domain" description="Purine catabolism PurC-like" evidence="1">
    <location>
        <begin position="29"/>
        <end position="136"/>
    </location>
</feature>
<evidence type="ECO:0000313" key="3">
    <source>
        <dbReference type="EMBL" id="GAA1217242.1"/>
    </source>
</evidence>
<dbReference type="PANTHER" id="PTHR33744">
    <property type="entry name" value="CARBOHYDRATE DIACID REGULATOR"/>
    <property type="match status" value="1"/>
</dbReference>
<evidence type="ECO:0000259" key="2">
    <source>
        <dbReference type="Pfam" id="PF13556"/>
    </source>
</evidence>